<dbReference type="Gene3D" id="2.10.25.10">
    <property type="entry name" value="Laminin"/>
    <property type="match status" value="1"/>
</dbReference>
<dbReference type="OrthoDB" id="6130531at2759"/>
<dbReference type="Pfam" id="PF23106">
    <property type="entry name" value="EGF_Teneurin"/>
    <property type="match status" value="1"/>
</dbReference>
<gene>
    <name evidence="6" type="ORF">PPTG_22492</name>
</gene>
<evidence type="ECO:0000256" key="4">
    <source>
        <dbReference type="SAM" id="SignalP"/>
    </source>
</evidence>
<dbReference type="PROSITE" id="PS00022">
    <property type="entry name" value="EGF_1"/>
    <property type="match status" value="2"/>
</dbReference>
<comment type="caution">
    <text evidence="3">Lacks conserved residue(s) required for the propagation of feature annotation.</text>
</comment>
<accession>W2QJM8</accession>
<dbReference type="VEuPathDB" id="FungiDB:PPTG_22492"/>
<evidence type="ECO:0000259" key="5">
    <source>
        <dbReference type="PROSITE" id="PS50026"/>
    </source>
</evidence>
<dbReference type="InterPro" id="IPR000742">
    <property type="entry name" value="EGF"/>
</dbReference>
<name>W2QJM8_PHYN3</name>
<feature type="signal peptide" evidence="4">
    <location>
        <begin position="1"/>
        <end position="27"/>
    </location>
</feature>
<feature type="disulfide bond" evidence="3">
    <location>
        <begin position="99"/>
        <end position="108"/>
    </location>
</feature>
<dbReference type="PANTHER" id="PTHR14949:SF56">
    <property type="entry name" value="EGF-LIKE-DOMAIN, MULTIPLE 7"/>
    <property type="match status" value="1"/>
</dbReference>
<evidence type="ECO:0000256" key="3">
    <source>
        <dbReference type="PROSITE-ProRule" id="PRU00076"/>
    </source>
</evidence>
<keyword evidence="2 3" id="KW-1015">Disulfide bond</keyword>
<dbReference type="Proteomes" id="UP000018817">
    <property type="component" value="Unassembled WGS sequence"/>
</dbReference>
<dbReference type="STRING" id="761204.W2QJM8"/>
<reference evidence="7" key="1">
    <citation type="submission" date="2011-12" db="EMBL/GenBank/DDBJ databases">
        <authorList>
            <consortium name="The Broad Institute Genome Sequencing Platform"/>
            <person name="Russ C."/>
            <person name="Tyler B."/>
            <person name="Panabieres F."/>
            <person name="Shan W."/>
            <person name="Tripathy S."/>
            <person name="Grunwald N."/>
            <person name="Machado M."/>
            <person name="Young S.K."/>
            <person name="Zeng Q."/>
            <person name="Gargeya S."/>
            <person name="Fitzgerald M."/>
            <person name="Haas B."/>
            <person name="Abouelleil A."/>
            <person name="Alvarado L."/>
            <person name="Arachchi H.M."/>
            <person name="Berlin A."/>
            <person name="Chapman S.B."/>
            <person name="Gearin G."/>
            <person name="Goldberg J."/>
            <person name="Griggs A."/>
            <person name="Gujja S."/>
            <person name="Hansen M."/>
            <person name="Heiman D."/>
            <person name="Howarth C."/>
            <person name="Larimer J."/>
            <person name="Lui A."/>
            <person name="MacDonald P.J.P."/>
            <person name="McCowen C."/>
            <person name="Montmayeur A."/>
            <person name="Murphy C."/>
            <person name="Neiman D."/>
            <person name="Pearson M."/>
            <person name="Priest M."/>
            <person name="Roberts A."/>
            <person name="Saif S."/>
            <person name="Shea T."/>
            <person name="Sisk P."/>
            <person name="Stolte C."/>
            <person name="Sykes S."/>
            <person name="Wortman J."/>
            <person name="Nusbaum C."/>
            <person name="Birren B."/>
        </authorList>
    </citation>
    <scope>NUCLEOTIDE SEQUENCE [LARGE SCALE GENOMIC DNA]</scope>
    <source>
        <strain evidence="7">INRA-310</strain>
    </source>
</reference>
<sequence>MIMAAIHGVVWVLYALLVLPSVQVSDAACANSCSGHGRCGSSNQCTCDADWALAPDCSMRKCPTGVAWTDKAKTANVAHAMAECSNRGVCDYSKGECTCFNGYTGAACQRLRCPSDCSGHGLCYSSATLALQYGPDSLPSVAGDGVGPVYSNWEKNSMSSCMCDMGYTGPDCSQIMCAKNDDPLTTGQGFRTIQIQVGADATTNLALAGSIRVHFLGDVAVFSAVAVADATHEQACAQAFQSMRTVLSATCSITSVDPVTAGATYTVTFKEWVHLGGENNLLYHDGNPPLSSFSCDLTKVTSLNSPTCAVSDVTATNVVEHVYCSNRGLCDFTTGQCVCYADFKGLDCNQPSNVPDSIDDNDGFIINPMGLTYTGTVLHLKTAKGSQADFYFMKIGSSTLPILTMDGMGDTKLLNGDFELSTGSLTITTVAQTSTAADIANTHTTFTGTALKVRTTRASNTAFKLLEAMTGDTTTVVEIRGDGLTTIYTGGLYVVTGGGTISHTLNGPSLTVTNSYGSFSNSLLKLSTSRASLFPTATDFVLIEATANSVPAFTVEASGRTTIANGGLIVNGLGGAQISNSDPAASALVVSATGTSFADDAVAIKTFSGVAHNMMKVTTKVGSNTAIALFTISNSGLTTITQGGLYVMAGGATIDTGGLHVGYGGATIDYGGLLVKNGGGTIELGGLNVIDGGGKIASTMAVSDILAIEATSASFSNNARVLYINSKSAVAPSTSMHYLVEATVGASATSVFTLDATGLTTIAGQGSGGASISDNAAATDTLKVSSRISTGFTGTLLSLNAVSTTKLYTLIDAKSSGTSRFKVAASGLTTIVGSGSGGYTLIDAKSSGTSRFKVAASGLTTIVGSGSGGASISDSAADLTSTLSVSNTAASGFTGSLLYMSATASDKLYTFINSEASGTSVFKVDATGLTTIAGQGSGGASISDNAAATDTLKCPPPSCTR</sequence>
<dbReference type="InterPro" id="IPR050969">
    <property type="entry name" value="Dev_Signal_Modulators"/>
</dbReference>
<evidence type="ECO:0000256" key="2">
    <source>
        <dbReference type="ARBA" id="ARBA00023157"/>
    </source>
</evidence>
<dbReference type="SMART" id="SM00181">
    <property type="entry name" value="EGF"/>
    <property type="match status" value="4"/>
</dbReference>
<dbReference type="EMBL" id="KI669577">
    <property type="protein sequence ID" value="ETN12460.1"/>
    <property type="molecule type" value="Genomic_DNA"/>
</dbReference>
<proteinExistence type="predicted"/>
<evidence type="ECO:0000313" key="6">
    <source>
        <dbReference type="EMBL" id="ETN12460.1"/>
    </source>
</evidence>
<reference evidence="6 7" key="2">
    <citation type="submission" date="2013-11" db="EMBL/GenBank/DDBJ databases">
        <title>The Genome Sequence of Phytophthora parasitica INRA-310.</title>
        <authorList>
            <consortium name="The Broad Institute Genomics Platform"/>
            <person name="Russ C."/>
            <person name="Tyler B."/>
            <person name="Panabieres F."/>
            <person name="Shan W."/>
            <person name="Tripathy S."/>
            <person name="Grunwald N."/>
            <person name="Machado M."/>
            <person name="Johnson C.S."/>
            <person name="Arredondo F."/>
            <person name="Hong C."/>
            <person name="Coffey M."/>
            <person name="Young S.K."/>
            <person name="Zeng Q."/>
            <person name="Gargeya S."/>
            <person name="Fitzgerald M."/>
            <person name="Abouelleil A."/>
            <person name="Alvarado L."/>
            <person name="Chapman S.B."/>
            <person name="Gainer-Dewar J."/>
            <person name="Goldberg J."/>
            <person name="Griggs A."/>
            <person name="Gujja S."/>
            <person name="Hansen M."/>
            <person name="Howarth C."/>
            <person name="Imamovic A."/>
            <person name="Ireland A."/>
            <person name="Larimer J."/>
            <person name="McCowan C."/>
            <person name="Murphy C."/>
            <person name="Pearson M."/>
            <person name="Poon T.W."/>
            <person name="Priest M."/>
            <person name="Roberts A."/>
            <person name="Saif S."/>
            <person name="Shea T."/>
            <person name="Sykes S."/>
            <person name="Wortman J."/>
            <person name="Nusbaum C."/>
            <person name="Birren B."/>
        </authorList>
    </citation>
    <scope>NUCLEOTIDE SEQUENCE [LARGE SCALE GENOMIC DNA]</scope>
    <source>
        <strain evidence="6 7">INRA-310</strain>
    </source>
</reference>
<organism evidence="6 7">
    <name type="scientific">Phytophthora nicotianae (strain INRA-310)</name>
    <name type="common">Phytophthora parasitica</name>
    <dbReference type="NCBI Taxonomy" id="761204"/>
    <lineage>
        <taxon>Eukaryota</taxon>
        <taxon>Sar</taxon>
        <taxon>Stramenopiles</taxon>
        <taxon>Oomycota</taxon>
        <taxon>Peronosporomycetes</taxon>
        <taxon>Peronosporales</taxon>
        <taxon>Peronosporaceae</taxon>
        <taxon>Phytophthora</taxon>
    </lineage>
</organism>
<dbReference type="GeneID" id="20191091"/>
<dbReference type="RefSeq" id="XP_008902592.1">
    <property type="nucleotide sequence ID" value="XM_008904344.1"/>
</dbReference>
<feature type="domain" description="EGF-like" evidence="5">
    <location>
        <begin position="76"/>
        <end position="109"/>
    </location>
</feature>
<evidence type="ECO:0000256" key="1">
    <source>
        <dbReference type="ARBA" id="ARBA00022729"/>
    </source>
</evidence>
<dbReference type="PANTHER" id="PTHR14949">
    <property type="entry name" value="EGF-LIKE-DOMAIN, MULTIPLE 7, 8"/>
    <property type="match status" value="1"/>
</dbReference>
<keyword evidence="1 4" id="KW-0732">Signal</keyword>
<feature type="chain" id="PRO_5004822636" description="EGF-like domain-containing protein" evidence="4">
    <location>
        <begin position="28"/>
        <end position="961"/>
    </location>
</feature>
<evidence type="ECO:0000313" key="7">
    <source>
        <dbReference type="Proteomes" id="UP000018817"/>
    </source>
</evidence>
<dbReference type="Gene3D" id="2.60.120.260">
    <property type="entry name" value="Galactose-binding domain-like"/>
    <property type="match status" value="2"/>
</dbReference>
<keyword evidence="3" id="KW-0245">EGF-like domain</keyword>
<dbReference type="PROSITE" id="PS50026">
    <property type="entry name" value="EGF_3"/>
    <property type="match status" value="1"/>
</dbReference>
<dbReference type="OMA" id="ECTCFNG"/>
<dbReference type="AlphaFoldDB" id="W2QJM8"/>
<protein>
    <recommendedName>
        <fullName evidence="5">EGF-like domain-containing protein</fullName>
    </recommendedName>
</protein>
<dbReference type="PROSITE" id="PS01186">
    <property type="entry name" value="EGF_2"/>
    <property type="match status" value="1"/>
</dbReference>